<dbReference type="GO" id="GO:0048015">
    <property type="term" value="P:phosphatidylinositol-mediated signaling"/>
    <property type="evidence" value="ECO:0007669"/>
    <property type="project" value="TreeGrafter"/>
</dbReference>
<dbReference type="InterPro" id="IPR016024">
    <property type="entry name" value="ARM-type_fold"/>
</dbReference>
<evidence type="ECO:0000256" key="3">
    <source>
        <dbReference type="ARBA" id="ARBA00012169"/>
    </source>
</evidence>
<feature type="region of interest" description="Disordered" evidence="6">
    <location>
        <begin position="1069"/>
        <end position="1103"/>
    </location>
</feature>
<dbReference type="Pfam" id="PF00454">
    <property type="entry name" value="PI3_PI4_kinase"/>
    <property type="match status" value="1"/>
</dbReference>
<evidence type="ECO:0000256" key="2">
    <source>
        <dbReference type="ARBA" id="ARBA00006209"/>
    </source>
</evidence>
<name>A0A507CIF9_9FUNG</name>
<sequence length="1154" mass="126616">MEATNGYGHSQPPDLAGNTTTVSRSTAADTSASTSKPSSAMSKVQPAKSPIRPPTSAVPTNSSPLAQQQRQPTQSSWLLRLFQSEFFDARLAVFYLHRYPENVGIQYYVCDQLKRMPFQDLLFLLPQLSHLLVHNPTNSSALEEFMLNQCEVSSHWGLMLLWYLQTYMYDHRHNTTSSQYRLVKRVFHRCQVIMFADTPHPTQQIDYDVTDSRIRENIPPAVVGLGTMMAAIAAPQLMQASRGMVIMQGRRWRSWGAINNANGASPHPNKNSKNGPNSPDDRDSPASSPTRLSSLSNAPEGPNAVMSKFSSVSSGYARRPASLDSAPISHLIARIPISSPSVQDLYHGTAFSFGRYAAKASGSQSSLGLPHGKASWSTSTLDLRHTATVNSAAATNTSGTLTPALSHHSHNSSLRSSLPMRASQHLDVSDEHRHLVGSHYYHVELQFIMTLTEIANRLLSVPREARQRTLIAELELLNHNLPAEICVPLWCTSEGLSGHHKVVRIPPADAVVLNSADRVPYMVLVEVIESEEVGSEQTPEMSPIWNPDGASPGHHYITKNPLWYSDEDDVSAVWGSSDSIYNAGTNESSEDLSHASDYGNGFAQRPRAPSAVSFPEQDVFAEKMRTAAVMLAQLYQQQQRELIALMGLGANPILPVPSSPTLQNGTIQLSSLSKSARPATPNSSTSHSSNTASSALGRTDRRKYQKLKAGFEMIRSKIVKEMMALEETRVRSARAVRAATAVATRPLETVAPVDDLSAAAVAAMSSNLDPAEVVKIEEACLTLDKDDPSAAVFREGWDEKRERVRAASPYGSNSRWKLMSVIVKSGADLRQEQLALQLIAEMQAIWNSAGIDLWVCSYRVLVTSEQSGLVETVRNSISIHSIKKNAYAKKKNQAGFVYTLYDHFIDRYGHPDTDMYQKAQDNFIKSLAGYSLATYFLQIKDRHNGNILLLSSGHIVHIDFGFMLSNSPGSVGFELAPFKLSQEYLDVLGGPTSPKFEEFRTLVKKGFMALRKAYDKIVPLVEMLERDSSLPCFTGSNTKPSSTYIPNTSEFLPNEMMSKDVANGILDASSANGGKTTEIPPAITSNAGNSSSISGSGASNTVKNPVSTALRERFQMQLSEPQAGEFVDRLVDSSANNVFTRLYDTFQYYSNGIL</sequence>
<evidence type="ECO:0000256" key="6">
    <source>
        <dbReference type="SAM" id="MobiDB-lite"/>
    </source>
</evidence>
<comment type="similarity">
    <text evidence="2">Belongs to the PI3/PI4-kinase family. Type III PI4K subfamily.</text>
</comment>
<dbReference type="InterPro" id="IPR015433">
    <property type="entry name" value="PI3/4_kinase"/>
</dbReference>
<dbReference type="AlphaFoldDB" id="A0A507CIF9"/>
<evidence type="ECO:0000259" key="7">
    <source>
        <dbReference type="PROSITE" id="PS50290"/>
    </source>
</evidence>
<dbReference type="Gene3D" id="1.10.1070.11">
    <property type="entry name" value="Phosphatidylinositol 3-/4-kinase, catalytic domain"/>
    <property type="match status" value="2"/>
</dbReference>
<feature type="compositionally biased region" description="Low complexity" evidence="6">
    <location>
        <begin position="1082"/>
        <end position="1101"/>
    </location>
</feature>
<evidence type="ECO:0000313" key="12">
    <source>
        <dbReference type="Proteomes" id="UP000320475"/>
    </source>
</evidence>
<feature type="region of interest" description="Disordered" evidence="6">
    <location>
        <begin position="585"/>
        <end position="612"/>
    </location>
</feature>
<proteinExistence type="inferred from homology"/>
<evidence type="ECO:0000313" key="10">
    <source>
        <dbReference type="EMBL" id="TPX39189.1"/>
    </source>
</evidence>
<evidence type="ECO:0000256" key="1">
    <source>
        <dbReference type="ARBA" id="ARBA00001686"/>
    </source>
</evidence>
<dbReference type="InterPro" id="IPR036940">
    <property type="entry name" value="PI3/4_kinase_cat_sf"/>
</dbReference>
<reference evidence="11 12" key="1">
    <citation type="journal article" date="2019" name="Sci. Rep.">
        <title>Comparative genomics of chytrid fungi reveal insights into the obligate biotrophic and pathogenic lifestyle of Synchytrium endobioticum.</title>
        <authorList>
            <person name="van de Vossenberg B.T.L.H."/>
            <person name="Warris S."/>
            <person name="Nguyen H.D.T."/>
            <person name="van Gent-Pelzer M.P.E."/>
            <person name="Joly D.L."/>
            <person name="van de Geest H.C."/>
            <person name="Bonants P.J.M."/>
            <person name="Smith D.S."/>
            <person name="Levesque C.A."/>
            <person name="van der Lee T.A.J."/>
        </authorList>
    </citation>
    <scope>NUCLEOTIDE SEQUENCE [LARGE SCALE GENOMIC DNA]</scope>
    <source>
        <strain evidence="10 12">LEV6574</strain>
        <strain evidence="9 11">MB42</strain>
    </source>
</reference>
<dbReference type="PROSITE" id="PS51545">
    <property type="entry name" value="PIK_HELICAL"/>
    <property type="match status" value="1"/>
</dbReference>
<dbReference type="SMART" id="SM00146">
    <property type="entry name" value="PI3Kc"/>
    <property type="match status" value="1"/>
</dbReference>
<dbReference type="InterPro" id="IPR042236">
    <property type="entry name" value="PI3K_accessory_sf"/>
</dbReference>
<gene>
    <name evidence="10" type="ORF">SeLEV6574_g07386</name>
    <name evidence="9" type="ORF">SeMB42_g06769</name>
</gene>
<dbReference type="SUPFAM" id="SSF48371">
    <property type="entry name" value="ARM repeat"/>
    <property type="match status" value="1"/>
</dbReference>
<dbReference type="Gene3D" id="3.30.1010.10">
    <property type="entry name" value="Phosphatidylinositol 3-kinase Catalytic Subunit, Chain A, domain 4"/>
    <property type="match status" value="1"/>
</dbReference>
<dbReference type="Proteomes" id="UP000317494">
    <property type="component" value="Unassembled WGS sequence"/>
</dbReference>
<dbReference type="VEuPathDB" id="FungiDB:SeMB42_g06769"/>
<dbReference type="Pfam" id="PF00613">
    <property type="entry name" value="PI3Ka"/>
    <property type="match status" value="1"/>
</dbReference>
<dbReference type="InterPro" id="IPR057754">
    <property type="entry name" value="PI4-kinase_beta/PIK1_cat"/>
</dbReference>
<feature type="compositionally biased region" description="Low complexity" evidence="6">
    <location>
        <begin position="398"/>
        <end position="418"/>
    </location>
</feature>
<feature type="region of interest" description="Disordered" evidence="6">
    <location>
        <begin position="1"/>
        <end position="69"/>
    </location>
</feature>
<organism evidence="10 12">
    <name type="scientific">Synchytrium endobioticum</name>
    <dbReference type="NCBI Taxonomy" id="286115"/>
    <lineage>
        <taxon>Eukaryota</taxon>
        <taxon>Fungi</taxon>
        <taxon>Fungi incertae sedis</taxon>
        <taxon>Chytridiomycota</taxon>
        <taxon>Chytridiomycota incertae sedis</taxon>
        <taxon>Chytridiomycetes</taxon>
        <taxon>Synchytriales</taxon>
        <taxon>Synchytriaceae</taxon>
        <taxon>Synchytrium</taxon>
    </lineage>
</organism>
<dbReference type="InterPro" id="IPR018936">
    <property type="entry name" value="PI3/4_kinase_CS"/>
</dbReference>
<accession>A0A507CIF9</accession>
<protein>
    <recommendedName>
        <fullName evidence="3">1-phosphatidylinositol 4-kinase</fullName>
        <ecNumber evidence="3">2.7.1.67</ecNumber>
    </recommendedName>
</protein>
<evidence type="ECO:0000313" key="9">
    <source>
        <dbReference type="EMBL" id="TPX38390.1"/>
    </source>
</evidence>
<evidence type="ECO:0000313" key="11">
    <source>
        <dbReference type="Proteomes" id="UP000317494"/>
    </source>
</evidence>
<dbReference type="GO" id="GO:0046854">
    <property type="term" value="P:phosphatidylinositol phosphate biosynthetic process"/>
    <property type="evidence" value="ECO:0007669"/>
    <property type="project" value="InterPro"/>
</dbReference>
<feature type="region of interest" description="Disordered" evidence="6">
    <location>
        <begin position="671"/>
        <end position="699"/>
    </location>
</feature>
<evidence type="ECO:0000256" key="5">
    <source>
        <dbReference type="ARBA" id="ARBA00022777"/>
    </source>
</evidence>
<dbReference type="OrthoDB" id="10264149at2759"/>
<dbReference type="CDD" id="cd05168">
    <property type="entry name" value="PI4Kc_III_beta"/>
    <property type="match status" value="1"/>
</dbReference>
<feature type="compositionally biased region" description="Low complexity" evidence="6">
    <location>
        <begin position="19"/>
        <end position="42"/>
    </location>
</feature>
<feature type="domain" description="PIK helical" evidence="8">
    <location>
        <begin position="1"/>
        <end position="190"/>
    </location>
</feature>
<dbReference type="InterPro" id="IPR011009">
    <property type="entry name" value="Kinase-like_dom_sf"/>
</dbReference>
<dbReference type="PANTHER" id="PTHR10048:SF22">
    <property type="entry name" value="PHOSPHATIDYLINOSITOL 4-KINASE BETA"/>
    <property type="match status" value="1"/>
</dbReference>
<feature type="region of interest" description="Disordered" evidence="6">
    <location>
        <begin position="398"/>
        <end position="423"/>
    </location>
</feature>
<dbReference type="EMBL" id="QEAN01000405">
    <property type="protein sequence ID" value="TPX38390.1"/>
    <property type="molecule type" value="Genomic_DNA"/>
</dbReference>
<feature type="compositionally biased region" description="Low complexity" evidence="6">
    <location>
        <begin position="678"/>
        <end position="695"/>
    </location>
</feature>
<dbReference type="EMBL" id="QEAM01000516">
    <property type="protein sequence ID" value="TPX39189.1"/>
    <property type="molecule type" value="Genomic_DNA"/>
</dbReference>
<feature type="compositionally biased region" description="Polar residues" evidence="6">
    <location>
        <begin position="57"/>
        <end position="69"/>
    </location>
</feature>
<dbReference type="FunFam" id="1.10.1070.11:FF:000016">
    <property type="entry name" value="PIK1p Phosphatidylinositol 4-kinase"/>
    <property type="match status" value="1"/>
</dbReference>
<evidence type="ECO:0000259" key="8">
    <source>
        <dbReference type="PROSITE" id="PS51545"/>
    </source>
</evidence>
<feature type="compositionally biased region" description="Low complexity" evidence="6">
    <location>
        <begin position="265"/>
        <end position="278"/>
    </location>
</feature>
<evidence type="ECO:0000256" key="4">
    <source>
        <dbReference type="ARBA" id="ARBA00022679"/>
    </source>
</evidence>
<feature type="domain" description="PI3K/PI4K catalytic" evidence="7">
    <location>
        <begin position="786"/>
        <end position="1077"/>
    </location>
</feature>
<keyword evidence="4" id="KW-0808">Transferase</keyword>
<dbReference type="InterPro" id="IPR000403">
    <property type="entry name" value="PI3/4_kinase_cat_dom"/>
</dbReference>
<dbReference type="SUPFAM" id="SSF56112">
    <property type="entry name" value="Protein kinase-like (PK-like)"/>
    <property type="match status" value="1"/>
</dbReference>
<dbReference type="InterPro" id="IPR001263">
    <property type="entry name" value="PI3K_accessory_dom"/>
</dbReference>
<comment type="caution">
    <text evidence="10">The sequence shown here is derived from an EMBL/GenBank/DDBJ whole genome shotgun (WGS) entry which is preliminary data.</text>
</comment>
<dbReference type="EC" id="2.7.1.67" evidence="3"/>
<keyword evidence="5 10" id="KW-0418">Kinase</keyword>
<dbReference type="GO" id="GO:0005737">
    <property type="term" value="C:cytoplasm"/>
    <property type="evidence" value="ECO:0007669"/>
    <property type="project" value="TreeGrafter"/>
</dbReference>
<feature type="region of interest" description="Disordered" evidence="6">
    <location>
        <begin position="257"/>
        <end position="306"/>
    </location>
</feature>
<dbReference type="PROSITE" id="PS50290">
    <property type="entry name" value="PI3_4_KINASE_3"/>
    <property type="match status" value="1"/>
</dbReference>
<dbReference type="GO" id="GO:0016020">
    <property type="term" value="C:membrane"/>
    <property type="evidence" value="ECO:0007669"/>
    <property type="project" value="TreeGrafter"/>
</dbReference>
<dbReference type="PROSITE" id="PS00915">
    <property type="entry name" value="PI3_4_KINASE_1"/>
    <property type="match status" value="1"/>
</dbReference>
<dbReference type="Gene3D" id="1.25.40.70">
    <property type="entry name" value="Phosphatidylinositol 3-kinase, accessory domain (PIK)"/>
    <property type="match status" value="1"/>
</dbReference>
<dbReference type="Proteomes" id="UP000320475">
    <property type="component" value="Unassembled WGS sequence"/>
</dbReference>
<dbReference type="STRING" id="286115.A0A507CIF9"/>
<dbReference type="PANTHER" id="PTHR10048">
    <property type="entry name" value="PHOSPHATIDYLINOSITOL KINASE"/>
    <property type="match status" value="1"/>
</dbReference>
<dbReference type="GO" id="GO:0004430">
    <property type="term" value="F:1-phosphatidylinositol 4-kinase activity"/>
    <property type="evidence" value="ECO:0007669"/>
    <property type="project" value="UniProtKB-EC"/>
</dbReference>
<comment type="catalytic activity">
    <reaction evidence="1">
        <text>a 1,2-diacyl-sn-glycero-3-phospho-(1D-myo-inositol) + ATP = a 1,2-diacyl-sn-glycero-3-phospho-(1D-myo-inositol 4-phosphate) + ADP + H(+)</text>
        <dbReference type="Rhea" id="RHEA:19877"/>
        <dbReference type="ChEBI" id="CHEBI:15378"/>
        <dbReference type="ChEBI" id="CHEBI:30616"/>
        <dbReference type="ChEBI" id="CHEBI:57880"/>
        <dbReference type="ChEBI" id="CHEBI:58178"/>
        <dbReference type="ChEBI" id="CHEBI:456216"/>
        <dbReference type="EC" id="2.7.1.67"/>
    </reaction>
</comment>
<keyword evidence="11" id="KW-1185">Reference proteome</keyword>